<evidence type="ECO:0000313" key="2">
    <source>
        <dbReference type="EMBL" id="KAK2155160.1"/>
    </source>
</evidence>
<comment type="caution">
    <text evidence="2">The sequence shown here is derived from an EMBL/GenBank/DDBJ whole genome shotgun (WGS) entry which is preliminary data.</text>
</comment>
<dbReference type="EMBL" id="JAODUP010000247">
    <property type="protein sequence ID" value="KAK2155160.1"/>
    <property type="molecule type" value="Genomic_DNA"/>
</dbReference>
<protein>
    <submittedName>
        <fullName evidence="2">Uncharacterized protein</fullName>
    </submittedName>
</protein>
<gene>
    <name evidence="2" type="ORF">LSH36_247g03033</name>
</gene>
<dbReference type="Proteomes" id="UP001208570">
    <property type="component" value="Unassembled WGS sequence"/>
</dbReference>
<proteinExistence type="predicted"/>
<feature type="coiled-coil region" evidence="1">
    <location>
        <begin position="9"/>
        <end position="57"/>
    </location>
</feature>
<name>A0AAD9JNB4_9ANNE</name>
<evidence type="ECO:0000256" key="1">
    <source>
        <dbReference type="SAM" id="Coils"/>
    </source>
</evidence>
<keyword evidence="3" id="KW-1185">Reference proteome</keyword>
<dbReference type="AlphaFoldDB" id="A0AAD9JNB4"/>
<reference evidence="2" key="1">
    <citation type="journal article" date="2023" name="Mol. Biol. Evol.">
        <title>Third-Generation Sequencing Reveals the Adaptive Role of the Epigenome in Three Deep-Sea Polychaetes.</title>
        <authorList>
            <person name="Perez M."/>
            <person name="Aroh O."/>
            <person name="Sun Y."/>
            <person name="Lan Y."/>
            <person name="Juniper S.K."/>
            <person name="Young C.R."/>
            <person name="Angers B."/>
            <person name="Qian P.Y."/>
        </authorList>
    </citation>
    <scope>NUCLEOTIDE SEQUENCE</scope>
    <source>
        <strain evidence="2">P08H-3</strain>
    </source>
</reference>
<accession>A0AAD9JNB4</accession>
<keyword evidence="1" id="KW-0175">Coiled coil</keyword>
<sequence>MKYVLTRELKGLNTSLQQLDEELADKKLTEKKTAKELAKTKKDFARLNKDHQILQKDDKLLSGDVEKVDGVLSSCRAEKDHSVFLRQGSELALDDQDKRIMKRRKEIIHSEEENKAAKKGINSQFWYRLELEPICL</sequence>
<organism evidence="2 3">
    <name type="scientific">Paralvinella palmiformis</name>
    <dbReference type="NCBI Taxonomy" id="53620"/>
    <lineage>
        <taxon>Eukaryota</taxon>
        <taxon>Metazoa</taxon>
        <taxon>Spiralia</taxon>
        <taxon>Lophotrochozoa</taxon>
        <taxon>Annelida</taxon>
        <taxon>Polychaeta</taxon>
        <taxon>Sedentaria</taxon>
        <taxon>Canalipalpata</taxon>
        <taxon>Terebellida</taxon>
        <taxon>Terebelliformia</taxon>
        <taxon>Alvinellidae</taxon>
        <taxon>Paralvinella</taxon>
    </lineage>
</organism>
<evidence type="ECO:0000313" key="3">
    <source>
        <dbReference type="Proteomes" id="UP001208570"/>
    </source>
</evidence>